<dbReference type="GeneID" id="107197682"/>
<dbReference type="PANTHER" id="PTHR22739:SF22">
    <property type="entry name" value="COSTARS DOMAIN-CONTAINING PROTEIN"/>
    <property type="match status" value="1"/>
</dbReference>
<dbReference type="GO" id="GO:0030017">
    <property type="term" value="C:sarcomere"/>
    <property type="evidence" value="ECO:0007669"/>
    <property type="project" value="UniProtKB-SubCell"/>
</dbReference>
<evidence type="ECO:0000256" key="7">
    <source>
        <dbReference type="ARBA" id="ARBA00023010"/>
    </source>
</evidence>
<evidence type="ECO:0000256" key="12">
    <source>
        <dbReference type="ARBA" id="ARBA00023212"/>
    </source>
</evidence>
<evidence type="ECO:0000256" key="4">
    <source>
        <dbReference type="ARBA" id="ARBA00022490"/>
    </source>
</evidence>
<proteinExistence type="predicted"/>
<dbReference type="PANTHER" id="PTHR22739">
    <property type="entry name" value="STRIATED MUSCLE ACTIVATOR OF RHO-DEPENDENT SIGNALING-RELATED"/>
    <property type="match status" value="1"/>
</dbReference>
<protein>
    <recommendedName>
        <fullName evidence="15">Actin-binding Rho-activating protein</fullName>
    </recommendedName>
    <alternativeName>
        <fullName evidence="16">Striated muscle activator of Rho-dependent signaling</fullName>
    </alternativeName>
</protein>
<evidence type="ECO:0000256" key="9">
    <source>
        <dbReference type="ARBA" id="ARBA00023159"/>
    </source>
</evidence>
<feature type="compositionally biased region" description="Basic and acidic residues" evidence="17">
    <location>
        <begin position="66"/>
        <end position="83"/>
    </location>
</feature>
<evidence type="ECO:0000256" key="2">
    <source>
        <dbReference type="ARBA" id="ARBA00004245"/>
    </source>
</evidence>
<keyword evidence="7" id="KW-0811">Translocation</keyword>
<dbReference type="InterPro" id="IPR026111">
    <property type="entry name" value="Abra"/>
</dbReference>
<organism evidence="19 20">
    <name type="scientific">Astyanax mexicanus</name>
    <name type="common">Blind cave fish</name>
    <name type="synonym">Astyanax fasciatus mexicanus</name>
    <dbReference type="NCBI Taxonomy" id="7994"/>
    <lineage>
        <taxon>Eukaryota</taxon>
        <taxon>Metazoa</taxon>
        <taxon>Chordata</taxon>
        <taxon>Craniata</taxon>
        <taxon>Vertebrata</taxon>
        <taxon>Euteleostomi</taxon>
        <taxon>Actinopterygii</taxon>
        <taxon>Neopterygii</taxon>
        <taxon>Teleostei</taxon>
        <taxon>Ostariophysi</taxon>
        <taxon>Characiformes</taxon>
        <taxon>Characoidei</taxon>
        <taxon>Acestrorhamphidae</taxon>
        <taxon>Acestrorhamphinae</taxon>
        <taxon>Astyanax</taxon>
    </lineage>
</organism>
<keyword evidence="4" id="KW-0963">Cytoplasm</keyword>
<evidence type="ECO:0000256" key="10">
    <source>
        <dbReference type="ARBA" id="ARBA00023163"/>
    </source>
</evidence>
<keyword evidence="3" id="KW-0813">Transport</keyword>
<evidence type="ECO:0000256" key="1">
    <source>
        <dbReference type="ARBA" id="ARBA00004204"/>
    </source>
</evidence>
<dbReference type="InterPro" id="IPR038095">
    <property type="entry name" value="Costars_sf"/>
</dbReference>
<dbReference type="FunFam" id="1.10.10.1540:FF:000001">
    <property type="entry name" value="Actin-binding Rho-activating protein a"/>
    <property type="match status" value="1"/>
</dbReference>
<feature type="compositionally biased region" description="Basic and acidic residues" evidence="17">
    <location>
        <begin position="1"/>
        <end position="11"/>
    </location>
</feature>
<keyword evidence="10" id="KW-0804">Transcription</keyword>
<evidence type="ECO:0000256" key="6">
    <source>
        <dbReference type="ARBA" id="ARBA00022927"/>
    </source>
</evidence>
<dbReference type="Proteomes" id="UP000752171">
    <property type="component" value="Unassembled WGS sequence"/>
</dbReference>
<dbReference type="AlphaFoldDB" id="A0A8T2LWS9"/>
<accession>A0A8T2LWS9</accession>
<feature type="domain" description="Costars" evidence="18">
    <location>
        <begin position="79"/>
        <end position="155"/>
    </location>
</feature>
<dbReference type="OrthoDB" id="9871914at2759"/>
<dbReference type="GO" id="GO:0045944">
    <property type="term" value="P:positive regulation of transcription by RNA polymerase II"/>
    <property type="evidence" value="ECO:0007669"/>
    <property type="project" value="TreeGrafter"/>
</dbReference>
<keyword evidence="11" id="KW-0009">Actin-binding</keyword>
<keyword evidence="9" id="KW-0010">Activator</keyword>
<evidence type="ECO:0000256" key="16">
    <source>
        <dbReference type="ARBA" id="ARBA00076363"/>
    </source>
</evidence>
<comment type="subcellular location">
    <subcellularLocation>
        <location evidence="2">Cytoplasm</location>
        <location evidence="2">Cytoskeleton</location>
    </subcellularLocation>
    <subcellularLocation>
        <location evidence="1">Cytoplasm</location>
        <location evidence="1">Myofibril</location>
        <location evidence="1">Sarcomere</location>
    </subcellularLocation>
</comment>
<dbReference type="EMBL" id="JAICCE010000006">
    <property type="protein sequence ID" value="KAG9276383.1"/>
    <property type="molecule type" value="Genomic_DNA"/>
</dbReference>
<gene>
    <name evidence="19" type="primary">ABRA</name>
    <name evidence="19" type="ORF">AMEX_G8695</name>
</gene>
<comment type="function">
    <text evidence="13">Acts as an activator of serum response factor (SRF)-dependent transcription possibly by inducing nuclear translocation of MKL1 or MKL2 and through a mechanism requiring Rho-actin signaling.</text>
</comment>
<dbReference type="KEGG" id="amex:107197682"/>
<keyword evidence="8" id="KW-0805">Transcription regulation</keyword>
<comment type="subunit">
    <text evidence="14">Binds F-actin and ABLIM1, ABLIM2 and ABLIM3. Interaction with ABLIM2 and ABLIM3 enhances activity.</text>
</comment>
<evidence type="ECO:0000256" key="3">
    <source>
        <dbReference type="ARBA" id="ARBA00022448"/>
    </source>
</evidence>
<dbReference type="InterPro" id="IPR027817">
    <property type="entry name" value="Costars_dom"/>
</dbReference>
<dbReference type="GO" id="GO:0003779">
    <property type="term" value="F:actin binding"/>
    <property type="evidence" value="ECO:0007669"/>
    <property type="project" value="UniProtKB-KW"/>
</dbReference>
<evidence type="ECO:0000313" key="20">
    <source>
        <dbReference type="Proteomes" id="UP000752171"/>
    </source>
</evidence>
<evidence type="ECO:0000256" key="5">
    <source>
        <dbReference type="ARBA" id="ARBA00022553"/>
    </source>
</evidence>
<comment type="caution">
    <text evidence="19">The sequence shown here is derived from an EMBL/GenBank/DDBJ whole genome shotgun (WGS) entry which is preliminary data.</text>
</comment>
<feature type="region of interest" description="Disordered" evidence="17">
    <location>
        <begin position="35"/>
        <end position="83"/>
    </location>
</feature>
<dbReference type="Gene3D" id="1.10.10.1540">
    <property type="entry name" value="Costar domain"/>
    <property type="match status" value="1"/>
</dbReference>
<keyword evidence="5" id="KW-0597">Phosphoprotein</keyword>
<sequence length="156" mass="17441">METKDAAKPCEDGADPGDVSVKGLTQSWLKWSSDHQEYQKHNPFSNNEAPAVQLQKGQQGYGRPPEGSKTEQRGQDAHSHVSREVQELCQVIREIGESQEDGRAAVQFGTLFEHYVSISNKVVGVLLRARRQGLVHFEGEMLWQGRDDQVLISLLS</sequence>
<dbReference type="GO" id="GO:0015031">
    <property type="term" value="P:protein transport"/>
    <property type="evidence" value="ECO:0007669"/>
    <property type="project" value="UniProtKB-KW"/>
</dbReference>
<evidence type="ECO:0000256" key="17">
    <source>
        <dbReference type="SAM" id="MobiDB-lite"/>
    </source>
</evidence>
<keyword evidence="6" id="KW-0653">Protein transport</keyword>
<dbReference type="GO" id="GO:0005856">
    <property type="term" value="C:cytoskeleton"/>
    <property type="evidence" value="ECO:0007669"/>
    <property type="project" value="UniProtKB-SubCell"/>
</dbReference>
<evidence type="ECO:0000256" key="15">
    <source>
        <dbReference type="ARBA" id="ARBA00073502"/>
    </source>
</evidence>
<name>A0A8T2LWS9_ASTMX</name>
<dbReference type="Pfam" id="PF14705">
    <property type="entry name" value="Costars"/>
    <property type="match status" value="1"/>
</dbReference>
<feature type="region of interest" description="Disordered" evidence="17">
    <location>
        <begin position="1"/>
        <end position="21"/>
    </location>
</feature>
<keyword evidence="12" id="KW-0206">Cytoskeleton</keyword>
<evidence type="ECO:0000256" key="13">
    <source>
        <dbReference type="ARBA" id="ARBA00059783"/>
    </source>
</evidence>
<dbReference type="SMART" id="SM01283">
    <property type="entry name" value="Costars"/>
    <property type="match status" value="1"/>
</dbReference>
<evidence type="ECO:0000256" key="8">
    <source>
        <dbReference type="ARBA" id="ARBA00023015"/>
    </source>
</evidence>
<dbReference type="GO" id="GO:0035025">
    <property type="term" value="P:positive regulation of Rho protein signal transduction"/>
    <property type="evidence" value="ECO:0007669"/>
    <property type="project" value="InterPro"/>
</dbReference>
<reference evidence="19 20" key="1">
    <citation type="submission" date="2021-07" db="EMBL/GenBank/DDBJ databases">
        <authorList>
            <person name="Imarazene B."/>
            <person name="Zahm M."/>
            <person name="Klopp C."/>
            <person name="Cabau C."/>
            <person name="Beille S."/>
            <person name="Jouanno E."/>
            <person name="Castinel A."/>
            <person name="Lluch J."/>
            <person name="Gil L."/>
            <person name="Kuchtly C."/>
            <person name="Lopez Roques C."/>
            <person name="Donnadieu C."/>
            <person name="Parrinello H."/>
            <person name="Journot L."/>
            <person name="Du K."/>
            <person name="Schartl M."/>
            <person name="Retaux S."/>
            <person name="Guiguen Y."/>
        </authorList>
    </citation>
    <scope>NUCLEOTIDE SEQUENCE [LARGE SCALE GENOMIC DNA]</scope>
    <source>
        <strain evidence="19">Pach_M1</strain>
        <tissue evidence="19">Testis</tissue>
    </source>
</reference>
<evidence type="ECO:0000259" key="18">
    <source>
        <dbReference type="SMART" id="SM01283"/>
    </source>
</evidence>
<evidence type="ECO:0000256" key="14">
    <source>
        <dbReference type="ARBA" id="ARBA00063019"/>
    </source>
</evidence>
<evidence type="ECO:0000256" key="11">
    <source>
        <dbReference type="ARBA" id="ARBA00023203"/>
    </source>
</evidence>
<evidence type="ECO:0000313" key="19">
    <source>
        <dbReference type="EMBL" id="KAG9276383.1"/>
    </source>
</evidence>